<dbReference type="GO" id="GO:0016491">
    <property type="term" value="F:oxidoreductase activity"/>
    <property type="evidence" value="ECO:0007669"/>
    <property type="project" value="InterPro"/>
</dbReference>
<sequence>MTTGFPDGETVRTAMSLAVRAPSVYDSQPWRWQMGADSLCLYADRTHHLPDTDGRDLLLSCGATLHHCVVALAGRGYQATVHRLPDPADPGLLAALTAGPRVPTDADVTLAAAIGRRHIDRRLYFDREVSLADIALMGARAARAGVTLRRVESFTDLTPIMDVARQISDRGVVVALGTRDDDDLARLRAGEAMSLVLLTATALGLATCPLTEPLKMAQARAALRDEIFDGREHPQMLIRLGWALDDAAALPDTPRRQPA</sequence>
<dbReference type="PANTHER" id="PTHR23026">
    <property type="entry name" value="NADPH NITROREDUCTASE"/>
    <property type="match status" value="1"/>
</dbReference>
<organism evidence="2 3">
    <name type="scientific">Mycolicibacterium wolinskyi</name>
    <dbReference type="NCBI Taxonomy" id="59750"/>
    <lineage>
        <taxon>Bacteria</taxon>
        <taxon>Bacillati</taxon>
        <taxon>Actinomycetota</taxon>
        <taxon>Actinomycetes</taxon>
        <taxon>Mycobacteriales</taxon>
        <taxon>Mycobacteriaceae</taxon>
        <taxon>Mycolicibacterium</taxon>
    </lineage>
</organism>
<dbReference type="AlphaFoldDB" id="A0A1X2FDA4"/>
<evidence type="ECO:0000259" key="1">
    <source>
        <dbReference type="Pfam" id="PF00881"/>
    </source>
</evidence>
<feature type="domain" description="Nitroreductase" evidence="1">
    <location>
        <begin position="177"/>
        <end position="242"/>
    </location>
</feature>
<dbReference type="PANTHER" id="PTHR23026:SF123">
    <property type="entry name" value="NAD(P)H NITROREDUCTASE RV3131-RELATED"/>
    <property type="match status" value="1"/>
</dbReference>
<dbReference type="Gene3D" id="3.40.109.10">
    <property type="entry name" value="NADH Oxidase"/>
    <property type="match status" value="1"/>
</dbReference>
<dbReference type="RefSeq" id="WP_085143979.1">
    <property type="nucleotide sequence ID" value="NZ_JACKUA010000037.1"/>
</dbReference>
<dbReference type="InterPro" id="IPR029479">
    <property type="entry name" value="Nitroreductase"/>
</dbReference>
<dbReference type="InterPro" id="IPR050627">
    <property type="entry name" value="Nitroreductase/BluB"/>
</dbReference>
<dbReference type="OrthoDB" id="8156917at2"/>
<evidence type="ECO:0000313" key="3">
    <source>
        <dbReference type="Proteomes" id="UP000193964"/>
    </source>
</evidence>
<name>A0A1X2FDA4_9MYCO</name>
<dbReference type="InterPro" id="IPR000415">
    <property type="entry name" value="Nitroreductase-like"/>
</dbReference>
<evidence type="ECO:0000313" key="2">
    <source>
        <dbReference type="EMBL" id="ORX16384.1"/>
    </source>
</evidence>
<accession>A0A1X2FDA4</accession>
<protein>
    <recommendedName>
        <fullName evidence="1">Nitroreductase domain-containing protein</fullName>
    </recommendedName>
</protein>
<dbReference type="Pfam" id="PF00881">
    <property type="entry name" value="Nitroreductase"/>
    <property type="match status" value="1"/>
</dbReference>
<reference evidence="2 3" key="1">
    <citation type="submission" date="2016-01" db="EMBL/GenBank/DDBJ databases">
        <title>The new phylogeny of the genus Mycobacterium.</title>
        <authorList>
            <person name="Tarcisio F."/>
            <person name="Conor M."/>
            <person name="Antonella G."/>
            <person name="Elisabetta G."/>
            <person name="Giulia F.S."/>
            <person name="Sara T."/>
            <person name="Anna F."/>
            <person name="Clotilde B."/>
            <person name="Roberto B."/>
            <person name="Veronica D.S."/>
            <person name="Fabio R."/>
            <person name="Monica P."/>
            <person name="Olivier J."/>
            <person name="Enrico T."/>
            <person name="Nicola S."/>
        </authorList>
    </citation>
    <scope>NUCLEOTIDE SEQUENCE [LARGE SCALE GENOMIC DNA]</scope>
    <source>
        <strain evidence="2 3">ATCC 700010</strain>
    </source>
</reference>
<gene>
    <name evidence="2" type="ORF">AWC31_20220</name>
</gene>
<dbReference type="Proteomes" id="UP000193964">
    <property type="component" value="Unassembled WGS sequence"/>
</dbReference>
<dbReference type="EMBL" id="LQQA01000010">
    <property type="protein sequence ID" value="ORX16384.1"/>
    <property type="molecule type" value="Genomic_DNA"/>
</dbReference>
<dbReference type="SUPFAM" id="SSF55469">
    <property type="entry name" value="FMN-dependent nitroreductase-like"/>
    <property type="match status" value="1"/>
</dbReference>
<proteinExistence type="predicted"/>
<comment type="caution">
    <text evidence="2">The sequence shown here is derived from an EMBL/GenBank/DDBJ whole genome shotgun (WGS) entry which is preliminary data.</text>
</comment>